<dbReference type="InParanoid" id="W2RLN1"/>
<feature type="region of interest" description="Disordered" evidence="1">
    <location>
        <begin position="16"/>
        <end position="42"/>
    </location>
</feature>
<organism evidence="2 3">
    <name type="scientific">Cyphellophora europaea (strain CBS 101466)</name>
    <name type="common">Phialophora europaea</name>
    <dbReference type="NCBI Taxonomy" id="1220924"/>
    <lineage>
        <taxon>Eukaryota</taxon>
        <taxon>Fungi</taxon>
        <taxon>Dikarya</taxon>
        <taxon>Ascomycota</taxon>
        <taxon>Pezizomycotina</taxon>
        <taxon>Eurotiomycetes</taxon>
        <taxon>Chaetothyriomycetidae</taxon>
        <taxon>Chaetothyriales</taxon>
        <taxon>Cyphellophoraceae</taxon>
        <taxon>Cyphellophora</taxon>
    </lineage>
</organism>
<dbReference type="HOGENOM" id="CLU_1777356_0_0_1"/>
<dbReference type="Proteomes" id="UP000030752">
    <property type="component" value="Unassembled WGS sequence"/>
</dbReference>
<dbReference type="RefSeq" id="XP_008721462.1">
    <property type="nucleotide sequence ID" value="XM_008723240.1"/>
</dbReference>
<feature type="compositionally biased region" description="Basic and acidic residues" evidence="1">
    <location>
        <begin position="74"/>
        <end position="87"/>
    </location>
</feature>
<dbReference type="EMBL" id="KB822725">
    <property type="protein sequence ID" value="ETN36644.1"/>
    <property type="molecule type" value="Genomic_DNA"/>
</dbReference>
<evidence type="ECO:0000313" key="2">
    <source>
        <dbReference type="EMBL" id="ETN36644.1"/>
    </source>
</evidence>
<dbReference type="AlphaFoldDB" id="W2RLN1"/>
<name>W2RLN1_CYPE1</name>
<evidence type="ECO:0000313" key="3">
    <source>
        <dbReference type="Proteomes" id="UP000030752"/>
    </source>
</evidence>
<gene>
    <name evidence="2" type="ORF">HMPREF1541_08922</name>
</gene>
<dbReference type="GeneID" id="19976261"/>
<protein>
    <submittedName>
        <fullName evidence="2">Uncharacterized protein</fullName>
    </submittedName>
</protein>
<feature type="compositionally biased region" description="Basic and acidic residues" evidence="1">
    <location>
        <begin position="100"/>
        <end position="121"/>
    </location>
</feature>
<keyword evidence="3" id="KW-1185">Reference proteome</keyword>
<sequence length="146" mass="15431">MLEEIYESQVVKRGLKKDGKLGTNTQASGGAVSINAKKEAGVGEQSIKNVQDKLAPDVVATIAAGVQKLEIADDKAKEVERRAEQKTQGKNAPAVADATDSSKTEGKYDKAKKTPSADKVKQGGRITNKSGFASSVMVKVWLAEDA</sequence>
<dbReference type="VEuPathDB" id="FungiDB:HMPREF1541_08922"/>
<proteinExistence type="predicted"/>
<evidence type="ECO:0000256" key="1">
    <source>
        <dbReference type="SAM" id="MobiDB-lite"/>
    </source>
</evidence>
<feature type="region of interest" description="Disordered" evidence="1">
    <location>
        <begin position="74"/>
        <end position="127"/>
    </location>
</feature>
<accession>W2RLN1</accession>
<reference evidence="2 3" key="1">
    <citation type="submission" date="2013-03" db="EMBL/GenBank/DDBJ databases">
        <title>The Genome Sequence of Phialophora europaea CBS 101466.</title>
        <authorList>
            <consortium name="The Broad Institute Genomics Platform"/>
            <person name="Cuomo C."/>
            <person name="de Hoog S."/>
            <person name="Gorbushina A."/>
            <person name="Walker B."/>
            <person name="Young S.K."/>
            <person name="Zeng Q."/>
            <person name="Gargeya S."/>
            <person name="Fitzgerald M."/>
            <person name="Haas B."/>
            <person name="Abouelleil A."/>
            <person name="Allen A.W."/>
            <person name="Alvarado L."/>
            <person name="Arachchi H.M."/>
            <person name="Berlin A.M."/>
            <person name="Chapman S.B."/>
            <person name="Gainer-Dewar J."/>
            <person name="Goldberg J."/>
            <person name="Griggs A."/>
            <person name="Gujja S."/>
            <person name="Hansen M."/>
            <person name="Howarth C."/>
            <person name="Imamovic A."/>
            <person name="Ireland A."/>
            <person name="Larimer J."/>
            <person name="McCowan C."/>
            <person name="Murphy C."/>
            <person name="Pearson M."/>
            <person name="Poon T.W."/>
            <person name="Priest M."/>
            <person name="Roberts A."/>
            <person name="Saif S."/>
            <person name="Shea T."/>
            <person name="Sisk P."/>
            <person name="Sykes S."/>
            <person name="Wortman J."/>
            <person name="Nusbaum C."/>
            <person name="Birren B."/>
        </authorList>
    </citation>
    <scope>NUCLEOTIDE SEQUENCE [LARGE SCALE GENOMIC DNA]</scope>
    <source>
        <strain evidence="2 3">CBS 101466</strain>
    </source>
</reference>